<dbReference type="SMART" id="SM00850">
    <property type="entry name" value="LytTR"/>
    <property type="match status" value="1"/>
</dbReference>
<evidence type="ECO:0000256" key="1">
    <source>
        <dbReference type="ARBA" id="ARBA00023012"/>
    </source>
</evidence>
<keyword evidence="1" id="KW-0902">Two-component regulatory system</keyword>
<comment type="caution">
    <text evidence="6">The sequence shown here is derived from an EMBL/GenBank/DDBJ whole genome shotgun (WGS) entry which is preliminary data.</text>
</comment>
<dbReference type="GO" id="GO:0032993">
    <property type="term" value="C:protein-DNA complex"/>
    <property type="evidence" value="ECO:0007669"/>
    <property type="project" value="TreeGrafter"/>
</dbReference>
<dbReference type="InterPro" id="IPR001789">
    <property type="entry name" value="Sig_transdc_resp-reg_receiver"/>
</dbReference>
<evidence type="ECO:0000259" key="5">
    <source>
        <dbReference type="PROSITE" id="PS50930"/>
    </source>
</evidence>
<organism evidence="6 7">
    <name type="scientific">Sediminicurvatus halobius</name>
    <dbReference type="NCBI Taxonomy" id="2182432"/>
    <lineage>
        <taxon>Bacteria</taxon>
        <taxon>Pseudomonadati</taxon>
        <taxon>Pseudomonadota</taxon>
        <taxon>Gammaproteobacteria</taxon>
        <taxon>Chromatiales</taxon>
        <taxon>Ectothiorhodospiraceae</taxon>
        <taxon>Sediminicurvatus</taxon>
    </lineage>
</organism>
<dbReference type="PROSITE" id="PS50110">
    <property type="entry name" value="RESPONSE_REGULATORY"/>
    <property type="match status" value="1"/>
</dbReference>
<protein>
    <submittedName>
        <fullName evidence="6">DNA-binding response regulator</fullName>
    </submittedName>
</protein>
<evidence type="ECO:0000259" key="4">
    <source>
        <dbReference type="PROSITE" id="PS50110"/>
    </source>
</evidence>
<evidence type="ECO:0000256" key="3">
    <source>
        <dbReference type="PROSITE-ProRule" id="PRU00169"/>
    </source>
</evidence>
<reference evidence="6 7" key="1">
    <citation type="submission" date="2018-05" db="EMBL/GenBank/DDBJ databases">
        <title>Spiribacter halobius sp. nov., a moderately halophilic bacterium isolated from marine solar saltern.</title>
        <authorList>
            <person name="Zheng W.-S."/>
            <person name="Lu D.-C."/>
            <person name="Du Z.-J."/>
        </authorList>
    </citation>
    <scope>NUCLEOTIDE SEQUENCE [LARGE SCALE GENOMIC DNA]</scope>
    <source>
        <strain evidence="6 7">E85</strain>
    </source>
</reference>
<feature type="domain" description="HTH LytTR-type" evidence="5">
    <location>
        <begin position="138"/>
        <end position="242"/>
    </location>
</feature>
<dbReference type="PANTHER" id="PTHR48111">
    <property type="entry name" value="REGULATOR OF RPOS"/>
    <property type="match status" value="1"/>
</dbReference>
<accession>A0A2U2N351</accession>
<dbReference type="InterPro" id="IPR039420">
    <property type="entry name" value="WalR-like"/>
</dbReference>
<dbReference type="RefSeq" id="WP_109678345.1">
    <property type="nucleotide sequence ID" value="NZ_CP086615.1"/>
</dbReference>
<name>A0A2U2N351_9GAMM</name>
<keyword evidence="2 6" id="KW-0238">DNA-binding</keyword>
<dbReference type="InterPro" id="IPR011006">
    <property type="entry name" value="CheY-like_superfamily"/>
</dbReference>
<dbReference type="Gene3D" id="2.40.50.1020">
    <property type="entry name" value="LytTr DNA-binding domain"/>
    <property type="match status" value="1"/>
</dbReference>
<dbReference type="EMBL" id="QFFI01000011">
    <property type="protein sequence ID" value="PWG63404.1"/>
    <property type="molecule type" value="Genomic_DNA"/>
</dbReference>
<dbReference type="Gene3D" id="3.40.50.2300">
    <property type="match status" value="1"/>
</dbReference>
<evidence type="ECO:0000313" key="7">
    <source>
        <dbReference type="Proteomes" id="UP000245474"/>
    </source>
</evidence>
<dbReference type="AlphaFoldDB" id="A0A2U2N351"/>
<dbReference type="InterPro" id="IPR007492">
    <property type="entry name" value="LytTR_DNA-bd_dom"/>
</dbReference>
<gene>
    <name evidence="6" type="ORF">DEM34_08835</name>
</gene>
<evidence type="ECO:0000256" key="2">
    <source>
        <dbReference type="ARBA" id="ARBA00023125"/>
    </source>
</evidence>
<dbReference type="GO" id="GO:0006355">
    <property type="term" value="P:regulation of DNA-templated transcription"/>
    <property type="evidence" value="ECO:0007669"/>
    <property type="project" value="TreeGrafter"/>
</dbReference>
<feature type="modified residue" description="4-aspartylphosphate" evidence="3">
    <location>
        <position position="53"/>
    </location>
</feature>
<feature type="domain" description="Response regulatory" evidence="4">
    <location>
        <begin position="2"/>
        <end position="116"/>
    </location>
</feature>
<keyword evidence="7" id="KW-1185">Reference proteome</keyword>
<dbReference type="Pfam" id="PF04397">
    <property type="entry name" value="LytTR"/>
    <property type="match status" value="1"/>
</dbReference>
<dbReference type="GO" id="GO:0000976">
    <property type="term" value="F:transcription cis-regulatory region binding"/>
    <property type="evidence" value="ECO:0007669"/>
    <property type="project" value="TreeGrafter"/>
</dbReference>
<dbReference type="GO" id="GO:0000156">
    <property type="term" value="F:phosphorelay response regulator activity"/>
    <property type="evidence" value="ECO:0007669"/>
    <property type="project" value="TreeGrafter"/>
</dbReference>
<dbReference type="Proteomes" id="UP000245474">
    <property type="component" value="Unassembled WGS sequence"/>
</dbReference>
<dbReference type="OrthoDB" id="236568at2"/>
<evidence type="ECO:0000313" key="6">
    <source>
        <dbReference type="EMBL" id="PWG63404.1"/>
    </source>
</evidence>
<dbReference type="GO" id="GO:0005829">
    <property type="term" value="C:cytosol"/>
    <property type="evidence" value="ECO:0007669"/>
    <property type="project" value="TreeGrafter"/>
</dbReference>
<dbReference type="Pfam" id="PF00072">
    <property type="entry name" value="Response_reg"/>
    <property type="match status" value="1"/>
</dbReference>
<dbReference type="PROSITE" id="PS50930">
    <property type="entry name" value="HTH_LYTTR"/>
    <property type="match status" value="1"/>
</dbReference>
<sequence>MKILIVDDEAPARHRLATLVQAAGEHEVVGEATGGREALECCERQEPDVVLLDIRMPGMDGLEAATRISQLNRPPAVIFVTAFGDHALQAFETAAIDYLLKPVRLERLNRALDRARRLNRAQLEALQAPEAEGCREHILCRRRTGLELIPVGGIRYFLADQKYVTVQHADGEDLIEDSLKKLEQEFGNRFVRIHRKALVARDRLIGLERGDNGRTYAVLDGTEDRLEVSRRHLPRVRGLLREVGVV</sequence>
<dbReference type="SUPFAM" id="SSF52172">
    <property type="entry name" value="CheY-like"/>
    <property type="match status" value="1"/>
</dbReference>
<dbReference type="PANTHER" id="PTHR48111:SF3">
    <property type="entry name" value="TRANSCRIPTIONAL REGULATORY PROTEIN BTSR"/>
    <property type="match status" value="1"/>
</dbReference>
<keyword evidence="3" id="KW-0597">Phosphoprotein</keyword>
<proteinExistence type="predicted"/>
<dbReference type="SMART" id="SM00448">
    <property type="entry name" value="REC"/>
    <property type="match status" value="1"/>
</dbReference>